<dbReference type="SUPFAM" id="SSF55729">
    <property type="entry name" value="Acyl-CoA N-acyltransferases (Nat)"/>
    <property type="match status" value="1"/>
</dbReference>
<dbReference type="Gene3D" id="3.40.630.30">
    <property type="match status" value="1"/>
</dbReference>
<evidence type="ECO:0000313" key="2">
    <source>
        <dbReference type="EMBL" id="QWG10687.1"/>
    </source>
</evidence>
<gene>
    <name evidence="2" type="ORF">KM029_25220</name>
</gene>
<dbReference type="Pfam" id="PF13508">
    <property type="entry name" value="Acetyltransf_7"/>
    <property type="match status" value="1"/>
</dbReference>
<name>A0ABX8H5R7_9BACT</name>
<dbReference type="RefSeq" id="WP_144077178.1">
    <property type="nucleotide sequence ID" value="NZ_CP076130.1"/>
</dbReference>
<dbReference type="Proteomes" id="UP000682802">
    <property type="component" value="Plasmid p1"/>
</dbReference>
<keyword evidence="2" id="KW-0614">Plasmid</keyword>
<accession>A0ABX8H5R7</accession>
<dbReference type="PROSITE" id="PS51186">
    <property type="entry name" value="GNAT"/>
    <property type="match status" value="1"/>
</dbReference>
<protein>
    <submittedName>
        <fullName evidence="2">N-acetyltransferase</fullName>
    </submittedName>
</protein>
<sequence>MQLLEIKNLNPTLQNSIIAVFRSSFSDAEGSKEGDTIATFVEDLLSTTKQDELHVFIAQNDKEIAGAIVFSKFKTENNTNAFILSPVAVLTKFQGQKIGQNLINYALEVLKNNGVEVAITYGDPNFYSKVGFKQITEDIIQAPLKLSFPIGWLAQSLVSNTLEVIPGKTTCVPALNKQELW</sequence>
<proteinExistence type="predicted"/>
<evidence type="ECO:0000259" key="1">
    <source>
        <dbReference type="PROSITE" id="PS51186"/>
    </source>
</evidence>
<organism evidence="2 3">
    <name type="scientific">Flammeovirga kamogawensis</name>
    <dbReference type="NCBI Taxonomy" id="373891"/>
    <lineage>
        <taxon>Bacteria</taxon>
        <taxon>Pseudomonadati</taxon>
        <taxon>Bacteroidota</taxon>
        <taxon>Cytophagia</taxon>
        <taxon>Cytophagales</taxon>
        <taxon>Flammeovirgaceae</taxon>
        <taxon>Flammeovirga</taxon>
    </lineage>
</organism>
<geneLocation type="plasmid" evidence="2 3">
    <name>p1</name>
</geneLocation>
<reference evidence="2 3" key="1">
    <citation type="submission" date="2021-05" db="EMBL/GenBank/DDBJ databases">
        <title>Comparative genomic studies on the polysaccharide-degrading batcterial strains of the Flammeovirga genus.</title>
        <authorList>
            <person name="Zewei F."/>
            <person name="Zheng Z."/>
            <person name="Yu L."/>
            <person name="Ruyue G."/>
            <person name="Yanhong M."/>
            <person name="Yuanyuan C."/>
            <person name="Jingyan G."/>
            <person name="Wenjun H."/>
        </authorList>
    </citation>
    <scope>NUCLEOTIDE SEQUENCE [LARGE SCALE GENOMIC DNA]</scope>
    <source>
        <strain evidence="2 3">YS10</strain>
        <plasmid evidence="2 3">p1</plasmid>
    </source>
</reference>
<feature type="domain" description="N-acetyltransferase" evidence="1">
    <location>
        <begin position="4"/>
        <end position="151"/>
    </location>
</feature>
<dbReference type="InterPro" id="IPR016181">
    <property type="entry name" value="Acyl_CoA_acyltransferase"/>
</dbReference>
<dbReference type="CDD" id="cd04301">
    <property type="entry name" value="NAT_SF"/>
    <property type="match status" value="1"/>
</dbReference>
<keyword evidence="3" id="KW-1185">Reference proteome</keyword>
<dbReference type="EMBL" id="CP076130">
    <property type="protein sequence ID" value="QWG10687.1"/>
    <property type="molecule type" value="Genomic_DNA"/>
</dbReference>
<evidence type="ECO:0000313" key="3">
    <source>
        <dbReference type="Proteomes" id="UP000682802"/>
    </source>
</evidence>
<dbReference type="InterPro" id="IPR000182">
    <property type="entry name" value="GNAT_dom"/>
</dbReference>